<feature type="compositionally biased region" description="Low complexity" evidence="8">
    <location>
        <begin position="47"/>
        <end position="59"/>
    </location>
</feature>
<evidence type="ECO:0000256" key="8">
    <source>
        <dbReference type="SAM" id="MobiDB-lite"/>
    </source>
</evidence>
<evidence type="ECO:0000313" key="11">
    <source>
        <dbReference type="EMBL" id="KAF5096751.1"/>
    </source>
</evidence>
<evidence type="ECO:0000256" key="1">
    <source>
        <dbReference type="ARBA" id="ARBA00004477"/>
    </source>
</evidence>
<dbReference type="Proteomes" id="UP000750522">
    <property type="component" value="Unassembled WGS sequence"/>
</dbReference>
<dbReference type="Gene3D" id="1.20.144.10">
    <property type="entry name" value="Phosphatidic acid phosphatase type 2/haloperoxidase"/>
    <property type="match status" value="1"/>
</dbReference>
<keyword evidence="3" id="KW-0378">Hydrolase</keyword>
<evidence type="ECO:0000259" key="10">
    <source>
        <dbReference type="SMART" id="SM00014"/>
    </source>
</evidence>
<organism evidence="11 12">
    <name type="scientific">Geotrichum candidum</name>
    <name type="common">Oospora lactis</name>
    <name type="synonym">Dipodascus geotrichum</name>
    <dbReference type="NCBI Taxonomy" id="1173061"/>
    <lineage>
        <taxon>Eukaryota</taxon>
        <taxon>Fungi</taxon>
        <taxon>Dikarya</taxon>
        <taxon>Ascomycota</taxon>
        <taxon>Saccharomycotina</taxon>
        <taxon>Dipodascomycetes</taxon>
        <taxon>Dipodascales</taxon>
        <taxon>Dipodascaceae</taxon>
        <taxon>Geotrichum</taxon>
    </lineage>
</organism>
<evidence type="ECO:0000256" key="2">
    <source>
        <dbReference type="ARBA" id="ARBA00022692"/>
    </source>
</evidence>
<name>A0A9P5G2R2_GEOCN</name>
<feature type="compositionally biased region" description="Low complexity" evidence="8">
    <location>
        <begin position="9"/>
        <end position="35"/>
    </location>
</feature>
<reference evidence="11" key="2">
    <citation type="submission" date="2020-01" db="EMBL/GenBank/DDBJ databases">
        <authorList>
            <person name="Perkins V."/>
            <person name="Lessard M.-H."/>
            <person name="Dugat-Bony E."/>
            <person name="Frenette M."/>
            <person name="Labrie S."/>
        </authorList>
    </citation>
    <scope>NUCLEOTIDE SEQUENCE</scope>
    <source>
        <strain evidence="11">LMA-70</strain>
    </source>
</reference>
<feature type="transmembrane region" description="Helical" evidence="9">
    <location>
        <begin position="417"/>
        <end position="436"/>
    </location>
</feature>
<accession>A0A9P5G2R2</accession>
<keyword evidence="2 9" id="KW-0812">Transmembrane</keyword>
<comment type="similarity">
    <text evidence="7">Belongs to the type 2 lipid phosphate phosphatase family.</text>
</comment>
<dbReference type="GO" id="GO:0006629">
    <property type="term" value="P:lipid metabolic process"/>
    <property type="evidence" value="ECO:0007669"/>
    <property type="project" value="UniProtKB-ARBA"/>
</dbReference>
<dbReference type="GO" id="GO:0005789">
    <property type="term" value="C:endoplasmic reticulum membrane"/>
    <property type="evidence" value="ECO:0007669"/>
    <property type="project" value="UniProtKB-SubCell"/>
</dbReference>
<keyword evidence="6 9" id="KW-0472">Membrane</keyword>
<evidence type="ECO:0000256" key="3">
    <source>
        <dbReference type="ARBA" id="ARBA00022801"/>
    </source>
</evidence>
<dbReference type="PANTHER" id="PTHR14969">
    <property type="entry name" value="SPHINGOSINE-1-PHOSPHATE PHOSPHOHYDROLASE"/>
    <property type="match status" value="1"/>
</dbReference>
<gene>
    <name evidence="11" type="ORF">DV451_004093</name>
</gene>
<keyword evidence="5 9" id="KW-1133">Transmembrane helix</keyword>
<feature type="transmembrane region" description="Helical" evidence="9">
    <location>
        <begin position="318"/>
        <end position="338"/>
    </location>
</feature>
<protein>
    <recommendedName>
        <fullName evidence="10">Phosphatidic acid phosphatase type 2/haloperoxidase domain-containing protein</fullName>
    </recommendedName>
</protein>
<feature type="transmembrane region" description="Helical" evidence="9">
    <location>
        <begin position="292"/>
        <end position="311"/>
    </location>
</feature>
<dbReference type="InterPro" id="IPR036938">
    <property type="entry name" value="PAP2/HPO_sf"/>
</dbReference>
<evidence type="ECO:0000256" key="9">
    <source>
        <dbReference type="SAM" id="Phobius"/>
    </source>
</evidence>
<feature type="transmembrane region" description="Helical" evidence="9">
    <location>
        <begin position="216"/>
        <end position="237"/>
    </location>
</feature>
<feature type="domain" description="Phosphatidic acid phosphatase type 2/haloperoxidase" evidence="10">
    <location>
        <begin position="213"/>
        <end position="336"/>
    </location>
</feature>
<dbReference type="AlphaFoldDB" id="A0A9P5G2R2"/>
<evidence type="ECO:0000256" key="6">
    <source>
        <dbReference type="ARBA" id="ARBA00023136"/>
    </source>
</evidence>
<feature type="region of interest" description="Disordered" evidence="8">
    <location>
        <begin position="1"/>
        <end position="59"/>
    </location>
</feature>
<feature type="compositionally biased region" description="Low complexity" evidence="8">
    <location>
        <begin position="81"/>
        <end position="119"/>
    </location>
</feature>
<feature type="transmembrane region" description="Helical" evidence="9">
    <location>
        <begin position="597"/>
        <end position="618"/>
    </location>
</feature>
<feature type="region of interest" description="Disordered" evidence="8">
    <location>
        <begin position="78"/>
        <end position="119"/>
    </location>
</feature>
<evidence type="ECO:0000256" key="7">
    <source>
        <dbReference type="ARBA" id="ARBA00038324"/>
    </source>
</evidence>
<feature type="transmembrane region" description="Helical" evidence="9">
    <location>
        <begin position="258"/>
        <end position="280"/>
    </location>
</feature>
<dbReference type="Pfam" id="PF01569">
    <property type="entry name" value="PAP2"/>
    <property type="match status" value="1"/>
</dbReference>
<feature type="transmembrane region" description="Helical" evidence="9">
    <location>
        <begin position="184"/>
        <end position="210"/>
    </location>
</feature>
<evidence type="ECO:0000313" key="12">
    <source>
        <dbReference type="Proteomes" id="UP000750522"/>
    </source>
</evidence>
<evidence type="ECO:0000256" key="5">
    <source>
        <dbReference type="ARBA" id="ARBA00022989"/>
    </source>
</evidence>
<dbReference type="SUPFAM" id="SSF48317">
    <property type="entry name" value="Acid phosphatase/Vanadium-dependent haloperoxidase"/>
    <property type="match status" value="1"/>
</dbReference>
<dbReference type="CDD" id="cd03388">
    <property type="entry name" value="PAP2_SPPase1"/>
    <property type="match status" value="1"/>
</dbReference>
<dbReference type="SMART" id="SM00014">
    <property type="entry name" value="acidPPc"/>
    <property type="match status" value="1"/>
</dbReference>
<comment type="subcellular location">
    <subcellularLocation>
        <location evidence="1">Endoplasmic reticulum membrane</location>
        <topology evidence="1">Multi-pass membrane protein</topology>
    </subcellularLocation>
</comment>
<dbReference type="GO" id="GO:0042392">
    <property type="term" value="F:sphingosine-1-phosphate phosphatase activity"/>
    <property type="evidence" value="ECO:0007669"/>
    <property type="project" value="TreeGrafter"/>
</dbReference>
<dbReference type="EMBL" id="QQZK01000108">
    <property type="protein sequence ID" value="KAF5096751.1"/>
    <property type="molecule type" value="Genomic_DNA"/>
</dbReference>
<keyword evidence="4" id="KW-0256">Endoplasmic reticulum</keyword>
<comment type="caution">
    <text evidence="11">The sequence shown here is derived from an EMBL/GenBank/DDBJ whole genome shotgun (WGS) entry which is preliminary data.</text>
</comment>
<dbReference type="PANTHER" id="PTHR14969:SF28">
    <property type="entry name" value="DIHYDROSPHINGOSINE 1-PHOSPHATE PHOSPHATASE LCB3-RELATED"/>
    <property type="match status" value="1"/>
</dbReference>
<feature type="transmembrane region" description="Helical" evidence="9">
    <location>
        <begin position="344"/>
        <end position="364"/>
    </location>
</feature>
<reference evidence="11" key="1">
    <citation type="journal article" date="2020" name="Front. Microbiol.">
        <title>Phenotypic and Genetic Characterization of the Cheese Ripening Yeast Geotrichum candidum.</title>
        <authorList>
            <person name="Perkins V."/>
            <person name="Vignola S."/>
            <person name="Lessard M.H."/>
            <person name="Plante P.L."/>
            <person name="Corbeil J."/>
            <person name="Dugat-Bony E."/>
            <person name="Frenette M."/>
            <person name="Labrie S."/>
        </authorList>
    </citation>
    <scope>NUCLEOTIDE SEQUENCE</scope>
    <source>
        <strain evidence="11">LMA-70</strain>
    </source>
</reference>
<sequence length="620" mass="68584">MEEQAQIESLSASASSSNLHSPTAPVPAIAAALAAQSEKNKPQPKNPKSFPSSPTSATTSLHSILSTIIPNTNKMADESSDLVASSRASSTSTVTSSTTNSSVTTKTSPEPNSSRSSSIRSFINSYQKPFNKERDAGNRPLDHYKNRLPPFRNRWRNAILPIIRWETPILAAIQRKLRNPFFDIYFALSANLGTHNFYVLMLPISFWYGHSGFGRSLVFVLAFGVYLTNFLKDLLCLPRPLSPPLHRLTMSGSAALEYGFPSTHTANSVSVFMIIVYALFDSKDSFRSPTTYHLAHFFNILYVATIVMGRVYCGMHGFLDVIGGAIIGIFLWLIRHIYGPAMDAFIISSSYKALWIVPFVLFLVRVHPEPADDCPCFDDGVAFMGVVAGTVVGEWHFTNTFPVTSTSNTIPFEITQAGLFGIFLRFFIGSLLISVWKPVIKRALHEALPPLFRYLEKGGVSMPRKFFMPASQYEDIPSSLPDSNLFEPENITSIFKKVGRSRGDSVGPQSQADVYESIAYREYQKQKEINHRKPAAAHCEDNHGEGGLTSSSCLPTSQYYRCCDDAVIDDDEATKDKLMSQIPTPRVRYDVEVVTKLIVYAGIALIAVDLCGVIFVTLGI</sequence>
<dbReference type="InterPro" id="IPR000326">
    <property type="entry name" value="PAP2/HPO"/>
</dbReference>
<proteinExistence type="inferred from homology"/>
<evidence type="ECO:0000256" key="4">
    <source>
        <dbReference type="ARBA" id="ARBA00022824"/>
    </source>
</evidence>